<evidence type="ECO:0000313" key="6">
    <source>
        <dbReference type="Proteomes" id="UP000580568"/>
    </source>
</evidence>
<proteinExistence type="inferred from homology"/>
<dbReference type="InterPro" id="IPR005650">
    <property type="entry name" value="BlaI_family"/>
</dbReference>
<evidence type="ECO:0000256" key="3">
    <source>
        <dbReference type="ARBA" id="ARBA00023125"/>
    </source>
</evidence>
<accession>A0A6V8SBH3</accession>
<dbReference type="InterPro" id="IPR036390">
    <property type="entry name" value="WH_DNA-bd_sf"/>
</dbReference>
<dbReference type="RefSeq" id="WP_183276134.1">
    <property type="nucleotide sequence ID" value="NZ_BLZR01000001.1"/>
</dbReference>
<dbReference type="GO" id="GO:0045892">
    <property type="term" value="P:negative regulation of DNA-templated transcription"/>
    <property type="evidence" value="ECO:0007669"/>
    <property type="project" value="InterPro"/>
</dbReference>
<dbReference type="Gene3D" id="1.10.4040.10">
    <property type="entry name" value="Penicillinase repressor domain"/>
    <property type="match status" value="1"/>
</dbReference>
<evidence type="ECO:0000256" key="1">
    <source>
        <dbReference type="ARBA" id="ARBA00011046"/>
    </source>
</evidence>
<keyword evidence="4" id="KW-0804">Transcription</keyword>
<dbReference type="InterPro" id="IPR036388">
    <property type="entry name" value="WH-like_DNA-bd_sf"/>
</dbReference>
<dbReference type="PIRSF" id="PIRSF019455">
    <property type="entry name" value="CopR_AtkY"/>
    <property type="match status" value="1"/>
</dbReference>
<organism evidence="5 6">
    <name type="scientific">Clostridium fungisolvens</name>
    <dbReference type="NCBI Taxonomy" id="1604897"/>
    <lineage>
        <taxon>Bacteria</taxon>
        <taxon>Bacillati</taxon>
        <taxon>Bacillota</taxon>
        <taxon>Clostridia</taxon>
        <taxon>Eubacteriales</taxon>
        <taxon>Clostridiaceae</taxon>
        <taxon>Clostridium</taxon>
    </lineage>
</organism>
<dbReference type="Pfam" id="PF03965">
    <property type="entry name" value="Penicillinase_R"/>
    <property type="match status" value="1"/>
</dbReference>
<dbReference type="Gene3D" id="1.10.10.10">
    <property type="entry name" value="Winged helix-like DNA-binding domain superfamily/Winged helix DNA-binding domain"/>
    <property type="match status" value="1"/>
</dbReference>
<keyword evidence="2" id="KW-0805">Transcription regulation</keyword>
<keyword evidence="6" id="KW-1185">Reference proteome</keyword>
<gene>
    <name evidence="5" type="ORF">bsdtw1_00639</name>
</gene>
<keyword evidence="3" id="KW-0238">DNA-binding</keyword>
<dbReference type="EMBL" id="BLZR01000001">
    <property type="protein sequence ID" value="GFP74584.1"/>
    <property type="molecule type" value="Genomic_DNA"/>
</dbReference>
<sequence length="125" mass="14414">MTKLPKISDSEWEVMEVIWSKKLCTSSEIVDVLKCNSEWSPKTIHTLITRLVKKGAVHVDKTSTTYKYSPIVSEKDLKNQETKTFVQKLYGGSLKLLVSNFIKDEQLTSDEIYELKKILDEKTDK</sequence>
<comment type="similarity">
    <text evidence="1">Belongs to the BlaI transcriptional regulatory family.</text>
</comment>
<reference evidence="5 6" key="1">
    <citation type="submission" date="2020-07" db="EMBL/GenBank/DDBJ databases">
        <title>A new beta-1,3-glucan-decomposing anaerobic bacterium isolated from anoxic soil subjected to biological soil disinfestation.</title>
        <authorList>
            <person name="Ueki A."/>
            <person name="Tonouchi A."/>
        </authorList>
    </citation>
    <scope>NUCLEOTIDE SEQUENCE [LARGE SCALE GENOMIC DNA]</scope>
    <source>
        <strain evidence="5 6">TW1</strain>
    </source>
</reference>
<protein>
    <submittedName>
        <fullName evidence="5">Methicillin resistance regulatory protein MecI</fullName>
    </submittedName>
</protein>
<dbReference type="SUPFAM" id="SSF46785">
    <property type="entry name" value="Winged helix' DNA-binding domain"/>
    <property type="match status" value="1"/>
</dbReference>
<name>A0A6V8SBH3_9CLOT</name>
<dbReference type="Proteomes" id="UP000580568">
    <property type="component" value="Unassembled WGS sequence"/>
</dbReference>
<evidence type="ECO:0000313" key="5">
    <source>
        <dbReference type="EMBL" id="GFP74584.1"/>
    </source>
</evidence>
<dbReference type="GO" id="GO:0003677">
    <property type="term" value="F:DNA binding"/>
    <property type="evidence" value="ECO:0007669"/>
    <property type="project" value="UniProtKB-KW"/>
</dbReference>
<dbReference type="AlphaFoldDB" id="A0A6V8SBH3"/>
<comment type="caution">
    <text evidence="5">The sequence shown here is derived from an EMBL/GenBank/DDBJ whole genome shotgun (WGS) entry which is preliminary data.</text>
</comment>
<evidence type="ECO:0000256" key="4">
    <source>
        <dbReference type="ARBA" id="ARBA00023163"/>
    </source>
</evidence>
<evidence type="ECO:0000256" key="2">
    <source>
        <dbReference type="ARBA" id="ARBA00023015"/>
    </source>
</evidence>